<evidence type="ECO:0000256" key="1">
    <source>
        <dbReference type="ARBA" id="ARBA00004496"/>
    </source>
</evidence>
<comment type="function">
    <text evidence="13">Required for the formation of a threonylcarbamoyl group on adenosine at position 37 (t(6)A37) in tRNAs that read codons beginning with adenine.</text>
</comment>
<dbReference type="EC" id="2.7.7.87" evidence="3 13"/>
<keyword evidence="9 13" id="KW-0547">Nucleotide-binding</keyword>
<dbReference type="PANTHER" id="PTHR17490:SF16">
    <property type="entry name" value="THREONYLCARBAMOYL-AMP SYNTHASE"/>
    <property type="match status" value="1"/>
</dbReference>
<comment type="subcellular location">
    <subcellularLocation>
        <location evidence="1 13">Cytoplasm</location>
    </subcellularLocation>
</comment>
<evidence type="ECO:0000256" key="8">
    <source>
        <dbReference type="ARBA" id="ARBA00022695"/>
    </source>
</evidence>
<dbReference type="PROSITE" id="PS51163">
    <property type="entry name" value="YRDC"/>
    <property type="match status" value="1"/>
</dbReference>
<dbReference type="RefSeq" id="WP_406777883.1">
    <property type="nucleotide sequence ID" value="NZ_JBEWZG010000002.1"/>
</dbReference>
<evidence type="ECO:0000256" key="4">
    <source>
        <dbReference type="ARBA" id="ARBA00015492"/>
    </source>
</evidence>
<dbReference type="Pfam" id="PF03481">
    <property type="entry name" value="Sua5_C"/>
    <property type="match status" value="1"/>
</dbReference>
<gene>
    <name evidence="15" type="ORF">V7S74_06080</name>
</gene>
<dbReference type="GO" id="GO:0061710">
    <property type="term" value="F:L-threonylcarbamoyladenylate synthase"/>
    <property type="evidence" value="ECO:0007669"/>
    <property type="project" value="UniProtKB-EC"/>
</dbReference>
<dbReference type="Pfam" id="PF01300">
    <property type="entry name" value="Sua5_yciO_yrdC"/>
    <property type="match status" value="1"/>
</dbReference>
<dbReference type="PIRSF" id="PIRSF004930">
    <property type="entry name" value="Tln_factor_SUA5"/>
    <property type="match status" value="1"/>
</dbReference>
<evidence type="ECO:0000256" key="13">
    <source>
        <dbReference type="PIRNR" id="PIRNR004930"/>
    </source>
</evidence>
<dbReference type="Gene3D" id="3.90.870.10">
    <property type="entry name" value="DHBP synthase"/>
    <property type="match status" value="1"/>
</dbReference>
<proteinExistence type="inferred from homology"/>
<comment type="similarity">
    <text evidence="2 13">Belongs to the SUA5 family.</text>
</comment>
<evidence type="ECO:0000256" key="2">
    <source>
        <dbReference type="ARBA" id="ARBA00007663"/>
    </source>
</evidence>
<dbReference type="InterPro" id="IPR038385">
    <property type="entry name" value="Sua5/YwlC_C"/>
</dbReference>
<comment type="catalytic activity">
    <reaction evidence="12 13">
        <text>L-threonine + hydrogencarbonate + ATP = L-threonylcarbamoyladenylate + diphosphate + H2O</text>
        <dbReference type="Rhea" id="RHEA:36407"/>
        <dbReference type="ChEBI" id="CHEBI:15377"/>
        <dbReference type="ChEBI" id="CHEBI:17544"/>
        <dbReference type="ChEBI" id="CHEBI:30616"/>
        <dbReference type="ChEBI" id="CHEBI:33019"/>
        <dbReference type="ChEBI" id="CHEBI:57926"/>
        <dbReference type="ChEBI" id="CHEBI:73682"/>
        <dbReference type="EC" id="2.7.7.87"/>
    </reaction>
</comment>
<sequence length="315" mass="34692">MITTDLNLIKQQLEQGDVVGIPTETVYGLAANIFNEQAISTIFSTKKRPQTNPLIVHVHSLEKAKEVAAHFPPKAEQLAAYFWPGPLTLILPKSPLISDSITAHQPTVAIRIPNHPITLHLLQTLDFPIAAPSANPYNRISPTRSSHVEAYFPDIAILEGGNCEAGVESTILSFEGDEVVLLRHGAISIEAIQQKVGRILDRTAGTDHQAPGRSKKHYSPLCELIISYEPLFMLSAVQEKKVGILWFKEVKIASPKVFKNVVLSPSGTYEEATANMYDALHKLEKDGVDLIIVERLPNEGLGRTVNDRFERASAK</sequence>
<evidence type="ECO:0000256" key="12">
    <source>
        <dbReference type="ARBA" id="ARBA00048366"/>
    </source>
</evidence>
<evidence type="ECO:0000256" key="7">
    <source>
        <dbReference type="ARBA" id="ARBA00022694"/>
    </source>
</evidence>
<keyword evidence="10 13" id="KW-0067">ATP-binding</keyword>
<dbReference type="InterPro" id="IPR005145">
    <property type="entry name" value="Sua5_C"/>
</dbReference>
<evidence type="ECO:0000256" key="6">
    <source>
        <dbReference type="ARBA" id="ARBA00022679"/>
    </source>
</evidence>
<evidence type="ECO:0000313" key="15">
    <source>
        <dbReference type="EMBL" id="MFL0206305.1"/>
    </source>
</evidence>
<evidence type="ECO:0000313" key="16">
    <source>
        <dbReference type="Proteomes" id="UP001623559"/>
    </source>
</evidence>
<keyword evidence="8 13" id="KW-0548">Nucleotidyltransferase</keyword>
<evidence type="ECO:0000256" key="11">
    <source>
        <dbReference type="ARBA" id="ARBA00029774"/>
    </source>
</evidence>
<dbReference type="NCBIfam" id="TIGR00057">
    <property type="entry name" value="L-threonylcarbamoyladenylate synthase"/>
    <property type="match status" value="1"/>
</dbReference>
<comment type="caution">
    <text evidence="15">The sequence shown here is derived from an EMBL/GenBank/DDBJ whole genome shotgun (WGS) entry which is preliminary data.</text>
</comment>
<accession>A0ABW8SV91</accession>
<dbReference type="InterPro" id="IPR050156">
    <property type="entry name" value="TC-AMP_synthase_SUA5"/>
</dbReference>
<evidence type="ECO:0000256" key="5">
    <source>
        <dbReference type="ARBA" id="ARBA00022490"/>
    </source>
</evidence>
<name>A0ABW8SV91_9BACT</name>
<dbReference type="InterPro" id="IPR010923">
    <property type="entry name" value="T(6)A37_SUA5"/>
</dbReference>
<keyword evidence="5 13" id="KW-0963">Cytoplasm</keyword>
<evidence type="ECO:0000256" key="9">
    <source>
        <dbReference type="ARBA" id="ARBA00022741"/>
    </source>
</evidence>
<reference evidence="15 16" key="1">
    <citation type="submission" date="2024-07" db="EMBL/GenBank/DDBJ databases">
        <authorList>
            <person name="Pitt A."/>
            <person name="Hahn M.W."/>
        </authorList>
    </citation>
    <scope>NUCLEOTIDE SEQUENCE [LARGE SCALE GENOMIC DNA]</scope>
    <source>
        <strain evidence="15 16">2-AUSEE-184A6</strain>
    </source>
</reference>
<evidence type="ECO:0000259" key="14">
    <source>
        <dbReference type="PROSITE" id="PS51163"/>
    </source>
</evidence>
<protein>
    <recommendedName>
        <fullName evidence="4 13">Threonylcarbamoyl-AMP synthase</fullName>
        <shortName evidence="13">TC-AMP synthase</shortName>
        <ecNumber evidence="3 13">2.7.7.87</ecNumber>
    </recommendedName>
    <alternativeName>
        <fullName evidence="11 13">L-threonylcarbamoyladenylate synthase</fullName>
    </alternativeName>
</protein>
<organism evidence="15 16">
    <name type="scientific">Aquirufa novilacunae</name>
    <dbReference type="NCBI Taxonomy" id="3139305"/>
    <lineage>
        <taxon>Bacteria</taxon>
        <taxon>Pseudomonadati</taxon>
        <taxon>Bacteroidota</taxon>
        <taxon>Cytophagia</taxon>
        <taxon>Cytophagales</taxon>
        <taxon>Flectobacillaceae</taxon>
        <taxon>Aquirufa</taxon>
    </lineage>
</organism>
<keyword evidence="7 13" id="KW-0819">tRNA processing</keyword>
<evidence type="ECO:0000256" key="10">
    <source>
        <dbReference type="ARBA" id="ARBA00022840"/>
    </source>
</evidence>
<dbReference type="PANTHER" id="PTHR17490">
    <property type="entry name" value="SUA5"/>
    <property type="match status" value="1"/>
</dbReference>
<dbReference type="SUPFAM" id="SSF55821">
    <property type="entry name" value="YrdC/RibB"/>
    <property type="match status" value="1"/>
</dbReference>
<keyword evidence="6 13" id="KW-0808">Transferase</keyword>
<dbReference type="EMBL" id="JBEWZG010000002">
    <property type="protein sequence ID" value="MFL0206305.1"/>
    <property type="molecule type" value="Genomic_DNA"/>
</dbReference>
<dbReference type="Proteomes" id="UP001623559">
    <property type="component" value="Unassembled WGS sequence"/>
</dbReference>
<evidence type="ECO:0000256" key="3">
    <source>
        <dbReference type="ARBA" id="ARBA00012584"/>
    </source>
</evidence>
<dbReference type="InterPro" id="IPR017945">
    <property type="entry name" value="DHBP_synth_RibB-like_a/b_dom"/>
</dbReference>
<dbReference type="Gene3D" id="3.40.50.11030">
    <property type="entry name" value="Threonylcarbamoyl-AMP synthase, C-terminal domain"/>
    <property type="match status" value="1"/>
</dbReference>
<feature type="domain" description="YrdC-like" evidence="14">
    <location>
        <begin position="3"/>
        <end position="187"/>
    </location>
</feature>
<dbReference type="InterPro" id="IPR006070">
    <property type="entry name" value="Sua5-like_dom"/>
</dbReference>